<dbReference type="InterPro" id="IPR002156">
    <property type="entry name" value="RNaseH_domain"/>
</dbReference>
<reference evidence="2" key="3">
    <citation type="submission" date="2022-06" db="UniProtKB">
        <authorList>
            <consortium name="EnsemblPlants"/>
        </authorList>
    </citation>
    <scope>IDENTIFICATION</scope>
</reference>
<reference evidence="2" key="2">
    <citation type="submission" date="2018-03" db="EMBL/GenBank/DDBJ databases">
        <title>The Triticum urartu genome reveals the dynamic nature of wheat genome evolution.</title>
        <authorList>
            <person name="Ling H."/>
            <person name="Ma B."/>
            <person name="Shi X."/>
            <person name="Liu H."/>
            <person name="Dong L."/>
            <person name="Sun H."/>
            <person name="Cao Y."/>
            <person name="Gao Q."/>
            <person name="Zheng S."/>
            <person name="Li Y."/>
            <person name="Yu Y."/>
            <person name="Du H."/>
            <person name="Qi M."/>
            <person name="Li Y."/>
            <person name="Yu H."/>
            <person name="Cui Y."/>
            <person name="Wang N."/>
            <person name="Chen C."/>
            <person name="Wu H."/>
            <person name="Zhao Y."/>
            <person name="Zhang J."/>
            <person name="Li Y."/>
            <person name="Zhou W."/>
            <person name="Zhang B."/>
            <person name="Hu W."/>
            <person name="Eijk M."/>
            <person name="Tang J."/>
            <person name="Witsenboer H."/>
            <person name="Zhao S."/>
            <person name="Li Z."/>
            <person name="Zhang A."/>
            <person name="Wang D."/>
            <person name="Liang C."/>
        </authorList>
    </citation>
    <scope>NUCLEOTIDE SEQUENCE [LARGE SCALE GENOMIC DNA]</scope>
    <source>
        <strain evidence="2">cv. G1812</strain>
    </source>
</reference>
<dbReference type="Proteomes" id="UP000015106">
    <property type="component" value="Chromosome 2"/>
</dbReference>
<dbReference type="AlphaFoldDB" id="A0A8R7TCJ8"/>
<evidence type="ECO:0000313" key="2">
    <source>
        <dbReference type="EnsemblPlants" id="TuG1812G0200000488.01.T01.cds382164"/>
    </source>
</evidence>
<dbReference type="InterPro" id="IPR044730">
    <property type="entry name" value="RNase_H-like_dom_plant"/>
</dbReference>
<accession>A0A8R7TCJ8</accession>
<evidence type="ECO:0000259" key="1">
    <source>
        <dbReference type="Pfam" id="PF13456"/>
    </source>
</evidence>
<dbReference type="CDD" id="cd06222">
    <property type="entry name" value="RNase_H_like"/>
    <property type="match status" value="1"/>
</dbReference>
<reference evidence="3" key="1">
    <citation type="journal article" date="2013" name="Nature">
        <title>Draft genome of the wheat A-genome progenitor Triticum urartu.</title>
        <authorList>
            <person name="Ling H.Q."/>
            <person name="Zhao S."/>
            <person name="Liu D."/>
            <person name="Wang J."/>
            <person name="Sun H."/>
            <person name="Zhang C."/>
            <person name="Fan H."/>
            <person name="Li D."/>
            <person name="Dong L."/>
            <person name="Tao Y."/>
            <person name="Gao C."/>
            <person name="Wu H."/>
            <person name="Li Y."/>
            <person name="Cui Y."/>
            <person name="Guo X."/>
            <person name="Zheng S."/>
            <person name="Wang B."/>
            <person name="Yu K."/>
            <person name="Liang Q."/>
            <person name="Yang W."/>
            <person name="Lou X."/>
            <person name="Chen J."/>
            <person name="Feng M."/>
            <person name="Jian J."/>
            <person name="Zhang X."/>
            <person name="Luo G."/>
            <person name="Jiang Y."/>
            <person name="Liu J."/>
            <person name="Wang Z."/>
            <person name="Sha Y."/>
            <person name="Zhang B."/>
            <person name="Wu H."/>
            <person name="Tang D."/>
            <person name="Shen Q."/>
            <person name="Xue P."/>
            <person name="Zou S."/>
            <person name="Wang X."/>
            <person name="Liu X."/>
            <person name="Wang F."/>
            <person name="Yang Y."/>
            <person name="An X."/>
            <person name="Dong Z."/>
            <person name="Zhang K."/>
            <person name="Zhang X."/>
            <person name="Luo M.C."/>
            <person name="Dvorak J."/>
            <person name="Tong Y."/>
            <person name="Wang J."/>
            <person name="Yang H."/>
            <person name="Li Z."/>
            <person name="Wang D."/>
            <person name="Zhang A."/>
            <person name="Wang J."/>
        </authorList>
    </citation>
    <scope>NUCLEOTIDE SEQUENCE</scope>
    <source>
        <strain evidence="3">cv. G1812</strain>
    </source>
</reference>
<protein>
    <recommendedName>
        <fullName evidence="1">RNase H type-1 domain-containing protein</fullName>
    </recommendedName>
</protein>
<dbReference type="InterPro" id="IPR053151">
    <property type="entry name" value="RNase_H-like"/>
</dbReference>
<dbReference type="PANTHER" id="PTHR47723:SF24">
    <property type="entry name" value="RNASE H TYPE-1 DOMAIN-CONTAINING PROTEIN"/>
    <property type="match status" value="1"/>
</dbReference>
<dbReference type="Pfam" id="PF13456">
    <property type="entry name" value="RVT_3"/>
    <property type="match status" value="1"/>
</dbReference>
<dbReference type="GO" id="GO:0003676">
    <property type="term" value="F:nucleic acid binding"/>
    <property type="evidence" value="ECO:0007669"/>
    <property type="project" value="InterPro"/>
</dbReference>
<evidence type="ECO:0000313" key="3">
    <source>
        <dbReference type="Proteomes" id="UP000015106"/>
    </source>
</evidence>
<organism evidence="2 3">
    <name type="scientific">Triticum urartu</name>
    <name type="common">Red wild einkorn</name>
    <name type="synonym">Crithodium urartu</name>
    <dbReference type="NCBI Taxonomy" id="4572"/>
    <lineage>
        <taxon>Eukaryota</taxon>
        <taxon>Viridiplantae</taxon>
        <taxon>Streptophyta</taxon>
        <taxon>Embryophyta</taxon>
        <taxon>Tracheophyta</taxon>
        <taxon>Spermatophyta</taxon>
        <taxon>Magnoliopsida</taxon>
        <taxon>Liliopsida</taxon>
        <taxon>Poales</taxon>
        <taxon>Poaceae</taxon>
        <taxon>BOP clade</taxon>
        <taxon>Pooideae</taxon>
        <taxon>Triticodae</taxon>
        <taxon>Triticeae</taxon>
        <taxon>Triticinae</taxon>
        <taxon>Triticum</taxon>
    </lineage>
</organism>
<dbReference type="GO" id="GO:0004523">
    <property type="term" value="F:RNA-DNA hybrid ribonuclease activity"/>
    <property type="evidence" value="ECO:0007669"/>
    <property type="project" value="InterPro"/>
</dbReference>
<feature type="domain" description="RNase H type-1" evidence="1">
    <location>
        <begin position="32"/>
        <end position="146"/>
    </location>
</feature>
<dbReference type="SUPFAM" id="SSF53098">
    <property type="entry name" value="Ribonuclease H-like"/>
    <property type="match status" value="1"/>
</dbReference>
<dbReference type="EnsemblPlants" id="TuG1812G0200000488.01.T01">
    <property type="protein sequence ID" value="TuG1812G0200000488.01.T01.cds382164"/>
    <property type="gene ID" value="TuG1812G0200000488.01"/>
</dbReference>
<proteinExistence type="predicted"/>
<dbReference type="Gramene" id="TuG1812G0200000488.01.T01">
    <property type="protein sequence ID" value="TuG1812G0200000488.01.T01.cds382164"/>
    <property type="gene ID" value="TuG1812G0200000488.01"/>
</dbReference>
<name>A0A8R7TCJ8_TRIUA</name>
<dbReference type="Gene3D" id="3.30.420.10">
    <property type="entry name" value="Ribonuclease H-like superfamily/Ribonuclease H"/>
    <property type="match status" value="1"/>
</dbReference>
<keyword evidence="3" id="KW-1185">Reference proteome</keyword>
<dbReference type="InterPro" id="IPR036397">
    <property type="entry name" value="RNaseH_sf"/>
</dbReference>
<sequence length="146" mass="15986">MPSLAVPIARQEKENIPLSWPTPDPGYVALTVDGSFQETDSSAAAGMVLRDHQGQIIFAAYRVLFHCNDALEAELHAIMQGMALAIQHSALPVVVQPDSYEALVSLSSDALSRSVYGHLVLEIKELMSNRKFVPLKICRSQNRVAD</sequence>
<dbReference type="PANTHER" id="PTHR47723">
    <property type="entry name" value="OS05G0353850 PROTEIN"/>
    <property type="match status" value="1"/>
</dbReference>
<dbReference type="InterPro" id="IPR012337">
    <property type="entry name" value="RNaseH-like_sf"/>
</dbReference>